<dbReference type="AlphaFoldDB" id="A0A2T3YRI5"/>
<keyword evidence="6 9" id="KW-1133">Transmembrane helix</keyword>
<dbReference type="InterPro" id="IPR027417">
    <property type="entry name" value="P-loop_NTPase"/>
</dbReference>
<dbReference type="InterPro" id="IPR003593">
    <property type="entry name" value="AAA+_ATPase"/>
</dbReference>
<dbReference type="PANTHER" id="PTHR24221:SF503">
    <property type="entry name" value="MITOCHONDRIAL POTASSIUM CHANNEL ATP-BINDING SUBUNIT"/>
    <property type="match status" value="1"/>
</dbReference>
<evidence type="ECO:0000313" key="12">
    <source>
        <dbReference type="EMBL" id="PTB35129.1"/>
    </source>
</evidence>
<dbReference type="Gene3D" id="3.40.50.300">
    <property type="entry name" value="P-loop containing nucleotide triphosphate hydrolases"/>
    <property type="match status" value="1"/>
</dbReference>
<dbReference type="FunFam" id="3.40.50.300:FF:000287">
    <property type="entry name" value="Multidrug ABC transporter ATP-binding protein"/>
    <property type="match status" value="1"/>
</dbReference>
<dbReference type="GO" id="GO:0016887">
    <property type="term" value="F:ATP hydrolysis activity"/>
    <property type="evidence" value="ECO:0007669"/>
    <property type="project" value="InterPro"/>
</dbReference>
<dbReference type="PROSITE" id="PS50929">
    <property type="entry name" value="ABC_TM1F"/>
    <property type="match status" value="1"/>
</dbReference>
<comment type="similarity">
    <text evidence="8">Belongs to the ABC transporter superfamily. ABCB family. Heavy Metal importer (TC 3.A.1.210) subfamily.</text>
</comment>
<dbReference type="SUPFAM" id="SSF90123">
    <property type="entry name" value="ABC transporter transmembrane region"/>
    <property type="match status" value="1"/>
</dbReference>
<evidence type="ECO:0000259" key="10">
    <source>
        <dbReference type="PROSITE" id="PS50893"/>
    </source>
</evidence>
<feature type="domain" description="ABC transmembrane type-1" evidence="11">
    <location>
        <begin position="102"/>
        <end position="383"/>
    </location>
</feature>
<dbReference type="GO" id="GO:0140359">
    <property type="term" value="F:ABC-type transporter activity"/>
    <property type="evidence" value="ECO:0007669"/>
    <property type="project" value="InterPro"/>
</dbReference>
<dbReference type="InterPro" id="IPR003439">
    <property type="entry name" value="ABC_transporter-like_ATP-bd"/>
</dbReference>
<evidence type="ECO:0000256" key="6">
    <source>
        <dbReference type="ARBA" id="ARBA00022989"/>
    </source>
</evidence>
<dbReference type="OrthoDB" id="6500128at2759"/>
<dbReference type="InterPro" id="IPR039421">
    <property type="entry name" value="Type_1_exporter"/>
</dbReference>
<evidence type="ECO:0000256" key="2">
    <source>
        <dbReference type="ARBA" id="ARBA00022448"/>
    </source>
</evidence>
<dbReference type="SUPFAM" id="SSF52540">
    <property type="entry name" value="P-loop containing nucleoside triphosphate hydrolases"/>
    <property type="match status" value="1"/>
</dbReference>
<dbReference type="Proteomes" id="UP000240493">
    <property type="component" value="Unassembled WGS sequence"/>
</dbReference>
<organism evidence="12 13">
    <name type="scientific">Trichoderma asperellum (strain ATCC 204424 / CBS 433.97 / NBRC 101777)</name>
    <dbReference type="NCBI Taxonomy" id="1042311"/>
    <lineage>
        <taxon>Eukaryota</taxon>
        <taxon>Fungi</taxon>
        <taxon>Dikarya</taxon>
        <taxon>Ascomycota</taxon>
        <taxon>Pezizomycotina</taxon>
        <taxon>Sordariomycetes</taxon>
        <taxon>Hypocreomycetidae</taxon>
        <taxon>Hypocreales</taxon>
        <taxon>Hypocreaceae</taxon>
        <taxon>Trichoderma</taxon>
    </lineage>
</organism>
<keyword evidence="4" id="KW-0547">Nucleotide-binding</keyword>
<accession>A0A2T3YRI5</accession>
<feature type="transmembrane region" description="Helical" evidence="9">
    <location>
        <begin position="238"/>
        <end position="257"/>
    </location>
</feature>
<dbReference type="SMART" id="SM00382">
    <property type="entry name" value="AAA"/>
    <property type="match status" value="1"/>
</dbReference>
<dbReference type="InterPro" id="IPR011527">
    <property type="entry name" value="ABC1_TM_dom"/>
</dbReference>
<name>A0A2T3YRI5_TRIA4</name>
<dbReference type="InterPro" id="IPR036640">
    <property type="entry name" value="ABC1_TM_sf"/>
</dbReference>
<dbReference type="EMBL" id="KZ679280">
    <property type="protein sequence ID" value="PTB35129.1"/>
    <property type="molecule type" value="Genomic_DNA"/>
</dbReference>
<evidence type="ECO:0000313" key="13">
    <source>
        <dbReference type="Proteomes" id="UP000240493"/>
    </source>
</evidence>
<reference evidence="12 13" key="1">
    <citation type="submission" date="2016-07" db="EMBL/GenBank/DDBJ databases">
        <title>Multiple horizontal gene transfer events from other fungi enriched the ability of initially mycotrophic Trichoderma (Ascomycota) to feed on dead plant biomass.</title>
        <authorList>
            <consortium name="DOE Joint Genome Institute"/>
            <person name="Aerts A."/>
            <person name="Atanasova L."/>
            <person name="Chenthamara K."/>
            <person name="Zhang J."/>
            <person name="Grujic M."/>
            <person name="Henrissat B."/>
            <person name="Kuo A."/>
            <person name="Salamov A."/>
            <person name="Lipzen A."/>
            <person name="Labutti K."/>
            <person name="Barry K."/>
            <person name="Miao Y."/>
            <person name="Rahimi M.J."/>
            <person name="Shen Q."/>
            <person name="Grigoriev I.V."/>
            <person name="Kubicek C.P."/>
            <person name="Druzhinina I.S."/>
        </authorList>
    </citation>
    <scope>NUCLEOTIDE SEQUENCE [LARGE SCALE GENOMIC DNA]</scope>
    <source>
        <strain evidence="12 13">CBS 433.97</strain>
    </source>
</reference>
<keyword evidence="3 9" id="KW-0812">Transmembrane</keyword>
<dbReference type="GO" id="GO:0016020">
    <property type="term" value="C:membrane"/>
    <property type="evidence" value="ECO:0007669"/>
    <property type="project" value="UniProtKB-SubCell"/>
</dbReference>
<keyword evidence="5" id="KW-0067">ATP-binding</keyword>
<evidence type="ECO:0008006" key="14">
    <source>
        <dbReference type="Google" id="ProtNLM"/>
    </source>
</evidence>
<evidence type="ECO:0000256" key="4">
    <source>
        <dbReference type="ARBA" id="ARBA00022741"/>
    </source>
</evidence>
<dbReference type="PROSITE" id="PS50893">
    <property type="entry name" value="ABC_TRANSPORTER_2"/>
    <property type="match status" value="1"/>
</dbReference>
<keyword evidence="7 9" id="KW-0472">Membrane</keyword>
<evidence type="ECO:0000256" key="9">
    <source>
        <dbReference type="SAM" id="Phobius"/>
    </source>
</evidence>
<evidence type="ECO:0000256" key="1">
    <source>
        <dbReference type="ARBA" id="ARBA00004141"/>
    </source>
</evidence>
<dbReference type="PROSITE" id="PS00211">
    <property type="entry name" value="ABC_TRANSPORTER_1"/>
    <property type="match status" value="1"/>
</dbReference>
<proteinExistence type="inferred from homology"/>
<dbReference type="Pfam" id="PF00005">
    <property type="entry name" value="ABC_tran"/>
    <property type="match status" value="1"/>
</dbReference>
<dbReference type="CDD" id="cd18583">
    <property type="entry name" value="ABC_6TM_HMT1"/>
    <property type="match status" value="1"/>
</dbReference>
<evidence type="ECO:0000256" key="7">
    <source>
        <dbReference type="ARBA" id="ARBA00023136"/>
    </source>
</evidence>
<dbReference type="Gene3D" id="1.20.1560.10">
    <property type="entry name" value="ABC transporter type 1, transmembrane domain"/>
    <property type="match status" value="1"/>
</dbReference>
<evidence type="ECO:0000256" key="8">
    <source>
        <dbReference type="ARBA" id="ARBA00024363"/>
    </source>
</evidence>
<feature type="domain" description="ABC transporter" evidence="10">
    <location>
        <begin position="417"/>
        <end position="651"/>
    </location>
</feature>
<dbReference type="GO" id="GO:0005524">
    <property type="term" value="F:ATP binding"/>
    <property type="evidence" value="ECO:0007669"/>
    <property type="project" value="UniProtKB-KW"/>
</dbReference>
<sequence length="655" mass="73828">MEDRSAEVSPLLYTQSVDMGCQDHDRLYNTCETNREQSFDREDEAIWRDCSDSEVDDTTSIKIRRASRLKEIGGWIGYLKDFSIFFPYIIPKKDRTVQACIILNLLCLIGNRILNVLVPRQLGLVADQLLKGQSPIKALLIWLVLSLLNEESGIGLIQSLIKIPIKQFSYRQISNASFNHIMNLSLDYHSERDSAEVMKAIEQGEALANILETLILEILPTTLDLIVAFGFLYWKFGIYVPLVMAIASVVFMCLQVITSKWNIDNRRQSARAQREESRVMHQAVQGWQNVAYFNMFQFESLRFGGAVGAQLAASAKWSRQEAYTQALLESMIPTTFSTLAGLVFYEIHQGKATAGDFVFLIQYWDHLIFPLKMLFHEYRFIMSDLIDAERLMALLQTKPSIIDQEDAQDYQKAVGRVDFEQVNFSYHPTKATIQNLTISAAPGQTVAFVGETGAGKSTIIKLLLRFYDVDSGHIHIDGRDIRSMTLNSLRSIIGVVPQDPMLFNATILENLRYARISASDHEIFDACRAASIHDNILGFRNGYNTKVGENGIKLSGGEIQRLAIARVFLKGPPIIVFDEATSSMDSNTERTIQQALDSLKVGRTTFIIAHRLSTIVGADKILVVQNGRIIESGTHNELKEMKGVYNDLWAKQIGN</sequence>
<keyword evidence="2" id="KW-0813">Transport</keyword>
<dbReference type="PANTHER" id="PTHR24221">
    <property type="entry name" value="ATP-BINDING CASSETTE SUB-FAMILY B"/>
    <property type="match status" value="1"/>
</dbReference>
<evidence type="ECO:0000259" key="11">
    <source>
        <dbReference type="PROSITE" id="PS50929"/>
    </source>
</evidence>
<keyword evidence="13" id="KW-1185">Reference proteome</keyword>
<dbReference type="InterPro" id="IPR017871">
    <property type="entry name" value="ABC_transporter-like_CS"/>
</dbReference>
<evidence type="ECO:0000256" key="3">
    <source>
        <dbReference type="ARBA" id="ARBA00022692"/>
    </source>
</evidence>
<gene>
    <name evidence="12" type="ORF">M441DRAFT_84850</name>
</gene>
<protein>
    <recommendedName>
        <fullName evidence="14">ABC transporter domain-containing protein</fullName>
    </recommendedName>
</protein>
<comment type="subcellular location">
    <subcellularLocation>
        <location evidence="1">Membrane</location>
        <topology evidence="1">Multi-pass membrane protein</topology>
    </subcellularLocation>
</comment>
<dbReference type="Pfam" id="PF00664">
    <property type="entry name" value="ABC_membrane"/>
    <property type="match status" value="1"/>
</dbReference>
<evidence type="ECO:0000256" key="5">
    <source>
        <dbReference type="ARBA" id="ARBA00022840"/>
    </source>
</evidence>
<dbReference type="STRING" id="1042311.A0A2T3YRI5"/>